<comment type="caution">
    <text evidence="1">The sequence shown here is derived from an EMBL/GenBank/DDBJ whole genome shotgun (WGS) entry which is preliminary data.</text>
</comment>
<evidence type="ECO:0000313" key="1">
    <source>
        <dbReference type="EMBL" id="PON58773.1"/>
    </source>
</evidence>
<sequence length="55" mass="5825">MELQTGASVKLAGMSKARRLVGSHAAASPNRARSGVLRASVQPIVRPFKRCHVGL</sequence>
<protein>
    <submittedName>
        <fullName evidence="1">Uncharacterized protein</fullName>
    </submittedName>
</protein>
<dbReference type="AlphaFoldDB" id="A0A2P5CCI5"/>
<dbReference type="InParanoid" id="A0A2P5CCI5"/>
<keyword evidence="2" id="KW-1185">Reference proteome</keyword>
<proteinExistence type="predicted"/>
<organism evidence="1 2">
    <name type="scientific">Trema orientale</name>
    <name type="common">Charcoal tree</name>
    <name type="synonym">Celtis orientalis</name>
    <dbReference type="NCBI Taxonomy" id="63057"/>
    <lineage>
        <taxon>Eukaryota</taxon>
        <taxon>Viridiplantae</taxon>
        <taxon>Streptophyta</taxon>
        <taxon>Embryophyta</taxon>
        <taxon>Tracheophyta</taxon>
        <taxon>Spermatophyta</taxon>
        <taxon>Magnoliopsida</taxon>
        <taxon>eudicotyledons</taxon>
        <taxon>Gunneridae</taxon>
        <taxon>Pentapetalae</taxon>
        <taxon>rosids</taxon>
        <taxon>fabids</taxon>
        <taxon>Rosales</taxon>
        <taxon>Cannabaceae</taxon>
        <taxon>Trema</taxon>
    </lineage>
</organism>
<name>A0A2P5CCI5_TREOI</name>
<evidence type="ECO:0000313" key="2">
    <source>
        <dbReference type="Proteomes" id="UP000237000"/>
    </source>
</evidence>
<gene>
    <name evidence="1" type="ORF">TorRG33x02_290280</name>
</gene>
<reference evidence="2" key="1">
    <citation type="submission" date="2016-06" db="EMBL/GenBank/DDBJ databases">
        <title>Parallel loss of symbiosis genes in relatives of nitrogen-fixing non-legume Parasponia.</title>
        <authorList>
            <person name="Van Velzen R."/>
            <person name="Holmer R."/>
            <person name="Bu F."/>
            <person name="Rutten L."/>
            <person name="Van Zeijl A."/>
            <person name="Liu W."/>
            <person name="Santuari L."/>
            <person name="Cao Q."/>
            <person name="Sharma T."/>
            <person name="Shen D."/>
            <person name="Roswanjaya Y."/>
            <person name="Wardhani T."/>
            <person name="Kalhor M.S."/>
            <person name="Jansen J."/>
            <person name="Van den Hoogen J."/>
            <person name="Gungor B."/>
            <person name="Hartog M."/>
            <person name="Hontelez J."/>
            <person name="Verver J."/>
            <person name="Yang W.-C."/>
            <person name="Schijlen E."/>
            <person name="Repin R."/>
            <person name="Schilthuizen M."/>
            <person name="Schranz E."/>
            <person name="Heidstra R."/>
            <person name="Miyata K."/>
            <person name="Fedorova E."/>
            <person name="Kohlen W."/>
            <person name="Bisseling T."/>
            <person name="Smit S."/>
            <person name="Geurts R."/>
        </authorList>
    </citation>
    <scope>NUCLEOTIDE SEQUENCE [LARGE SCALE GENOMIC DNA]</scope>
    <source>
        <strain evidence="2">cv. RG33-2</strain>
    </source>
</reference>
<accession>A0A2P5CCI5</accession>
<dbReference type="EMBL" id="JXTC01000382">
    <property type="protein sequence ID" value="PON58773.1"/>
    <property type="molecule type" value="Genomic_DNA"/>
</dbReference>
<dbReference type="Proteomes" id="UP000237000">
    <property type="component" value="Unassembled WGS sequence"/>
</dbReference>